<proteinExistence type="inferred from homology"/>
<dbReference type="Pfam" id="PF10432">
    <property type="entry name" value="bact-PGI_C"/>
    <property type="match status" value="1"/>
</dbReference>
<evidence type="ECO:0008006" key="7">
    <source>
        <dbReference type="Google" id="ProtNLM"/>
    </source>
</evidence>
<evidence type="ECO:0000313" key="6">
    <source>
        <dbReference type="Proteomes" id="UP000008635"/>
    </source>
</evidence>
<dbReference type="HOGENOM" id="CLU_063839_0_0_0"/>
<feature type="domain" description="Bifunctional glucose-6-phosphate/mannose-6-phosphate isomerase C-terminal" evidence="3">
    <location>
        <begin position="141"/>
        <end position="280"/>
    </location>
</feature>
<evidence type="ECO:0000313" key="5">
    <source>
        <dbReference type="EMBL" id="ADV66967.1"/>
    </source>
</evidence>
<feature type="domain" description="Phosphoglucose isomerase N-terminal" evidence="4">
    <location>
        <begin position="3"/>
        <end position="114"/>
    </location>
</feature>
<reference evidence="5 6" key="1">
    <citation type="journal article" date="2011" name="Stand. Genomic Sci.">
        <title>Complete genome sequence of Deinococcus maricopensis type strain (LB-34).</title>
        <authorList>
            <person name="Pukall R."/>
            <person name="Zeytun A."/>
            <person name="Lucas S."/>
            <person name="Lapidus A."/>
            <person name="Hammon N."/>
            <person name="Deshpande S."/>
            <person name="Nolan M."/>
            <person name="Cheng J.F."/>
            <person name="Pitluck S."/>
            <person name="Liolios K."/>
            <person name="Pagani I."/>
            <person name="Mikhailova N."/>
            <person name="Ivanova N."/>
            <person name="Mavromatis K."/>
            <person name="Pati A."/>
            <person name="Tapia R."/>
            <person name="Han C."/>
            <person name="Goodwin L."/>
            <person name="Chen A."/>
            <person name="Palaniappan K."/>
            <person name="Land M."/>
            <person name="Hauser L."/>
            <person name="Chang Y.J."/>
            <person name="Jeffries C.D."/>
            <person name="Brambilla E.M."/>
            <person name="Rohde M."/>
            <person name="Goker M."/>
            <person name="Detter J.C."/>
            <person name="Woyke T."/>
            <person name="Bristow J."/>
            <person name="Eisen J.A."/>
            <person name="Markowitz V."/>
            <person name="Hugenholtz P."/>
            <person name="Kyrpides N.C."/>
            <person name="Klenk H.P."/>
        </authorList>
    </citation>
    <scope>NUCLEOTIDE SEQUENCE [LARGE SCALE GENOMIC DNA]</scope>
    <source>
        <strain evidence="6">DSM 21211 / LMG 22137 / NRRL B-23946 / LB-34</strain>
    </source>
</reference>
<dbReference type="OrthoDB" id="63943at2"/>
<dbReference type="GO" id="GO:0097367">
    <property type="term" value="F:carbohydrate derivative binding"/>
    <property type="evidence" value="ECO:0007669"/>
    <property type="project" value="InterPro"/>
</dbReference>
<dbReference type="GO" id="GO:0004476">
    <property type="term" value="F:mannose-6-phosphate isomerase activity"/>
    <property type="evidence" value="ECO:0007669"/>
    <property type="project" value="InterPro"/>
</dbReference>
<evidence type="ECO:0000256" key="2">
    <source>
        <dbReference type="ARBA" id="ARBA00023235"/>
    </source>
</evidence>
<dbReference type="KEGG" id="dmr:Deima_1316"/>
<dbReference type="Gene3D" id="3.40.50.10490">
    <property type="entry name" value="Glucose-6-phosphate isomerase like protein, domain 1"/>
    <property type="match status" value="1"/>
</dbReference>
<evidence type="ECO:0000256" key="1">
    <source>
        <dbReference type="ARBA" id="ARBA00010523"/>
    </source>
</evidence>
<dbReference type="Gene3D" id="3.40.50.10920">
    <property type="match status" value="1"/>
</dbReference>
<dbReference type="SUPFAM" id="SSF53697">
    <property type="entry name" value="SIS domain"/>
    <property type="match status" value="1"/>
</dbReference>
<dbReference type="RefSeq" id="WP_013556472.1">
    <property type="nucleotide sequence ID" value="NC_014958.1"/>
</dbReference>
<dbReference type="GO" id="GO:0004347">
    <property type="term" value="F:glucose-6-phosphate isomerase activity"/>
    <property type="evidence" value="ECO:0007669"/>
    <property type="project" value="InterPro"/>
</dbReference>
<dbReference type="InterPro" id="IPR019490">
    <property type="entry name" value="Glu6P/Mann6P_isomerase_C"/>
</dbReference>
<dbReference type="GO" id="GO:0005975">
    <property type="term" value="P:carbohydrate metabolic process"/>
    <property type="evidence" value="ECO:0007669"/>
    <property type="project" value="InterPro"/>
</dbReference>
<dbReference type="eggNOG" id="ENOG502Z8EN">
    <property type="taxonomic scope" value="Bacteria"/>
</dbReference>
<organism evidence="5 6">
    <name type="scientific">Deinococcus maricopensis (strain DSM 21211 / LMG 22137 / NRRL B-23946 / LB-34)</name>
    <dbReference type="NCBI Taxonomy" id="709986"/>
    <lineage>
        <taxon>Bacteria</taxon>
        <taxon>Thermotogati</taxon>
        <taxon>Deinococcota</taxon>
        <taxon>Deinococci</taxon>
        <taxon>Deinococcales</taxon>
        <taxon>Deinococcaceae</taxon>
        <taxon>Deinococcus</taxon>
    </lineage>
</organism>
<reference evidence="6" key="2">
    <citation type="submission" date="2011-01" db="EMBL/GenBank/DDBJ databases">
        <title>The complete genome of Deinococcus maricopensis DSM 21211.</title>
        <authorList>
            <consortium name="US DOE Joint Genome Institute (JGI-PGF)"/>
            <person name="Lucas S."/>
            <person name="Copeland A."/>
            <person name="Lapidus A."/>
            <person name="Goodwin L."/>
            <person name="Pitluck S."/>
            <person name="Kyrpides N."/>
            <person name="Mavromatis K."/>
            <person name="Pagani I."/>
            <person name="Ivanova N."/>
            <person name="Ovchinnikova G."/>
            <person name="Zeytun A."/>
            <person name="Detter J.C."/>
            <person name="Han C."/>
            <person name="Land M."/>
            <person name="Hauser L."/>
            <person name="Markowitz V."/>
            <person name="Cheng J.-F."/>
            <person name="Hugenholtz P."/>
            <person name="Woyke T."/>
            <person name="Wu D."/>
            <person name="Pukall R."/>
            <person name="Gehrich-Schroeter G."/>
            <person name="Brambilla E."/>
            <person name="Klenk H.-P."/>
            <person name="Eisen J.A."/>
        </authorList>
    </citation>
    <scope>NUCLEOTIDE SEQUENCE [LARGE SCALE GENOMIC DNA]</scope>
    <source>
        <strain evidence="6">DSM 21211 / LMG 22137 / NRRL B-23946 / LB-34</strain>
    </source>
</reference>
<comment type="similarity">
    <text evidence="1">Belongs to the PGI/PMI family.</text>
</comment>
<evidence type="ECO:0000259" key="4">
    <source>
        <dbReference type="Pfam" id="PF18353"/>
    </source>
</evidence>
<dbReference type="GO" id="GO:1901135">
    <property type="term" value="P:carbohydrate derivative metabolic process"/>
    <property type="evidence" value="ECO:0007669"/>
    <property type="project" value="InterPro"/>
</dbReference>
<keyword evidence="2" id="KW-0413">Isomerase</keyword>
<gene>
    <name evidence="5" type="ordered locus">Deima_1316</name>
</gene>
<evidence type="ECO:0000259" key="3">
    <source>
        <dbReference type="Pfam" id="PF10432"/>
    </source>
</evidence>
<dbReference type="InterPro" id="IPR046348">
    <property type="entry name" value="SIS_dom_sf"/>
</dbReference>
<dbReference type="Proteomes" id="UP000008635">
    <property type="component" value="Chromosome"/>
</dbReference>
<sequence>MNLTDTLLALPGSYAGPTAPLDGPHAVLGLGEGALPADLLTTFTDRRLSAGGTQFILSSAETSVAAADYANLGEASGARIVRAGEGPLDALSFLVPRGVTSTYHYAQFTAHATGHADAATRADALMRDLAERCAPHIEDGNPARELAWSLWGRTPMLLAASGDAWLTYAWQTLLARIGKTLSIPVERDPLYILTGAFEARHETGDGRVALLLGHVDPELALAREVLETRIDEVIHVPYTGSTDDEDGQYAAQLAHWYFAAWVAHYLAERHGVSSEDASPLREVLRTLGGETPAADLN</sequence>
<dbReference type="AlphaFoldDB" id="E8U7C8"/>
<name>E8U7C8_DEIML</name>
<accession>E8U7C8</accession>
<dbReference type="Pfam" id="PF18353">
    <property type="entry name" value="PG_isomerase_N"/>
    <property type="match status" value="1"/>
</dbReference>
<keyword evidence="6" id="KW-1185">Reference proteome</keyword>
<dbReference type="InterPro" id="IPR041001">
    <property type="entry name" value="PG_isomerase_N"/>
</dbReference>
<protein>
    <recommendedName>
        <fullName evidence="7">Phosphosugar isomerase</fullName>
    </recommendedName>
</protein>
<dbReference type="EMBL" id="CP002454">
    <property type="protein sequence ID" value="ADV66967.1"/>
    <property type="molecule type" value="Genomic_DNA"/>
</dbReference>